<gene>
    <name evidence="1" type="ORF">COCMIDRAFT_105689</name>
</gene>
<name>W6YVR0_COCMI</name>
<accession>W6YVR0</accession>
<sequence>ILGLVWTCICFYSSIHPLYIVLPARVEYCTLTSSLHTNPARVHDRDEHQRLFTSG</sequence>
<dbReference type="Proteomes" id="UP000054032">
    <property type="component" value="Unassembled WGS sequence"/>
</dbReference>
<dbReference type="EMBL" id="KI964094">
    <property type="protein sequence ID" value="EUC41618.1"/>
    <property type="molecule type" value="Genomic_DNA"/>
</dbReference>
<dbReference type="HOGENOM" id="CLU_3037810_0_0_1"/>
<dbReference type="KEGG" id="bor:COCMIDRAFT_105689"/>
<dbReference type="OrthoDB" id="10274488at2759"/>
<dbReference type="RefSeq" id="XP_007691869.1">
    <property type="nucleotide sequence ID" value="XM_007693679.1"/>
</dbReference>
<organism evidence="1 2">
    <name type="scientific">Bipolaris oryzae ATCC 44560</name>
    <dbReference type="NCBI Taxonomy" id="930090"/>
    <lineage>
        <taxon>Eukaryota</taxon>
        <taxon>Fungi</taxon>
        <taxon>Dikarya</taxon>
        <taxon>Ascomycota</taxon>
        <taxon>Pezizomycotina</taxon>
        <taxon>Dothideomycetes</taxon>
        <taxon>Pleosporomycetidae</taxon>
        <taxon>Pleosporales</taxon>
        <taxon>Pleosporineae</taxon>
        <taxon>Pleosporaceae</taxon>
        <taxon>Bipolaris</taxon>
    </lineage>
</organism>
<dbReference type="GeneID" id="19118730"/>
<dbReference type="AlphaFoldDB" id="W6YVR0"/>
<feature type="non-terminal residue" evidence="1">
    <location>
        <position position="1"/>
    </location>
</feature>
<reference evidence="1 2" key="1">
    <citation type="journal article" date="2013" name="PLoS Genet.">
        <title>Comparative genome structure, secondary metabolite, and effector coding capacity across Cochliobolus pathogens.</title>
        <authorList>
            <person name="Condon B.J."/>
            <person name="Leng Y."/>
            <person name="Wu D."/>
            <person name="Bushley K.E."/>
            <person name="Ohm R.A."/>
            <person name="Otillar R."/>
            <person name="Martin J."/>
            <person name="Schackwitz W."/>
            <person name="Grimwood J."/>
            <person name="MohdZainudin N."/>
            <person name="Xue C."/>
            <person name="Wang R."/>
            <person name="Manning V.A."/>
            <person name="Dhillon B."/>
            <person name="Tu Z.J."/>
            <person name="Steffenson B.J."/>
            <person name="Salamov A."/>
            <person name="Sun H."/>
            <person name="Lowry S."/>
            <person name="LaButti K."/>
            <person name="Han J."/>
            <person name="Copeland A."/>
            <person name="Lindquist E."/>
            <person name="Barry K."/>
            <person name="Schmutz J."/>
            <person name="Baker S.E."/>
            <person name="Ciuffetti L.M."/>
            <person name="Grigoriev I.V."/>
            <person name="Zhong S."/>
            <person name="Turgeon B.G."/>
        </authorList>
    </citation>
    <scope>NUCLEOTIDE SEQUENCE [LARGE SCALE GENOMIC DNA]</scope>
    <source>
        <strain evidence="1 2">ATCC 44560</strain>
    </source>
</reference>
<proteinExistence type="predicted"/>
<protein>
    <submittedName>
        <fullName evidence="1">Uncharacterized protein</fullName>
    </submittedName>
</protein>
<evidence type="ECO:0000313" key="1">
    <source>
        <dbReference type="EMBL" id="EUC41618.1"/>
    </source>
</evidence>
<evidence type="ECO:0000313" key="2">
    <source>
        <dbReference type="Proteomes" id="UP000054032"/>
    </source>
</evidence>
<keyword evidence="2" id="KW-1185">Reference proteome</keyword>